<evidence type="ECO:0000313" key="1">
    <source>
        <dbReference type="EMBL" id="SCL45552.1"/>
    </source>
</evidence>
<protein>
    <submittedName>
        <fullName evidence="1">Uncharacterized protein</fullName>
    </submittedName>
</protein>
<reference evidence="1 2" key="1">
    <citation type="submission" date="2016-06" db="EMBL/GenBank/DDBJ databases">
        <authorList>
            <person name="Kjaerup R.B."/>
            <person name="Dalgaard T.S."/>
            <person name="Juul-Madsen H.R."/>
        </authorList>
    </citation>
    <scope>NUCLEOTIDE SEQUENCE [LARGE SCALE GENOMIC DNA]</scope>
    <source>
        <strain evidence="1 2">DSM 43363</strain>
    </source>
</reference>
<proteinExistence type="predicted"/>
<dbReference type="OrthoDB" id="3852853at2"/>
<dbReference type="AlphaFoldDB" id="A0A1C6TUQ8"/>
<dbReference type="STRING" id="47871.GA0070608_0019"/>
<organism evidence="1 2">
    <name type="scientific">Micromonospora peucetia</name>
    <dbReference type="NCBI Taxonomy" id="47871"/>
    <lineage>
        <taxon>Bacteria</taxon>
        <taxon>Bacillati</taxon>
        <taxon>Actinomycetota</taxon>
        <taxon>Actinomycetes</taxon>
        <taxon>Micromonosporales</taxon>
        <taxon>Micromonosporaceae</taxon>
        <taxon>Micromonospora</taxon>
    </lineage>
</organism>
<dbReference type="Proteomes" id="UP000199343">
    <property type="component" value="Unassembled WGS sequence"/>
</dbReference>
<evidence type="ECO:0000313" key="2">
    <source>
        <dbReference type="Proteomes" id="UP000199343"/>
    </source>
</evidence>
<accession>A0A1C6TUQ8</accession>
<dbReference type="EMBL" id="FMIC01000001">
    <property type="protein sequence ID" value="SCL45552.1"/>
    <property type="molecule type" value="Genomic_DNA"/>
</dbReference>
<name>A0A1C6TUQ8_9ACTN</name>
<gene>
    <name evidence="1" type="ORF">GA0070608_0019</name>
</gene>
<sequence length="148" mass="15687">MTQRTTIPAREIDHNDQCVGCGANAYGVSAGDPCHPLCPFETGTFSPAVILRVANLRVRNHPAGVGYDIAGAIFAAAVDLAGNDQAQALADEARQALADYLVGQWPPKAEAIRNQVVYRHGLFAQLTEIAVSLYGAADQHDGNDPDDC</sequence>
<dbReference type="RefSeq" id="WP_091619470.1">
    <property type="nucleotide sequence ID" value="NZ_FMIC01000001.1"/>
</dbReference>